<keyword evidence="1" id="KW-0472">Membrane</keyword>
<keyword evidence="2" id="KW-0732">Signal</keyword>
<organism evidence="3 4">
    <name type="scientific">Mycobacterium kansasii 662</name>
    <dbReference type="NCBI Taxonomy" id="1299326"/>
    <lineage>
        <taxon>Bacteria</taxon>
        <taxon>Bacillati</taxon>
        <taxon>Actinomycetota</taxon>
        <taxon>Actinomycetes</taxon>
        <taxon>Mycobacteriales</taxon>
        <taxon>Mycobacteriaceae</taxon>
        <taxon>Mycobacterium</taxon>
    </lineage>
</organism>
<proteinExistence type="predicted"/>
<dbReference type="AlphaFoldDB" id="X7XYI8"/>
<evidence type="ECO:0000313" key="3">
    <source>
        <dbReference type="EMBL" id="ETZ99214.1"/>
    </source>
</evidence>
<feature type="transmembrane region" description="Helical" evidence="1">
    <location>
        <begin position="77"/>
        <end position="101"/>
    </location>
</feature>
<sequence length="143" mass="15518">MFLLALPLLLSLFAHAVPGNAGLSLAKAIEERSTQPSQLLVLLIIGGALMGCAASIREIVKEQAIYRREHGIGLSASAYLASKLVVLTALTTIQGLILGFLGRCSCLPPIAPCCCRSTPTKHNSIWWARSRWRWPSLPSPWSR</sequence>
<reference evidence="3 4" key="1">
    <citation type="submission" date="2013-12" db="EMBL/GenBank/DDBJ databases">
        <authorList>
            <person name="Brown-Elliot B."/>
            <person name="Wallace R."/>
            <person name="Lenaerts A."/>
            <person name="Ordway D."/>
            <person name="DeGroote M.A."/>
            <person name="Parker T."/>
            <person name="Sizemore C."/>
            <person name="Tallon L.J."/>
            <person name="Sadzewicz L.K."/>
            <person name="Sengamalay N."/>
            <person name="Fraser C.M."/>
            <person name="Hine E."/>
            <person name="Shefchek K.A."/>
            <person name="Das S.P."/>
            <person name="Tettelin H."/>
        </authorList>
    </citation>
    <scope>NUCLEOTIDE SEQUENCE [LARGE SCALE GENOMIC DNA]</scope>
    <source>
        <strain evidence="3 4">662</strain>
    </source>
</reference>
<feature type="chain" id="PRO_5038791268" evidence="2">
    <location>
        <begin position="17"/>
        <end position="143"/>
    </location>
</feature>
<keyword evidence="1" id="KW-0812">Transmembrane</keyword>
<evidence type="ECO:0000256" key="2">
    <source>
        <dbReference type="SAM" id="SignalP"/>
    </source>
</evidence>
<evidence type="ECO:0000256" key="1">
    <source>
        <dbReference type="SAM" id="Phobius"/>
    </source>
</evidence>
<dbReference type="PATRIC" id="fig|1299326.3.peg.6458"/>
<dbReference type="EMBL" id="JAOA01000026">
    <property type="protein sequence ID" value="ETZ99214.1"/>
    <property type="molecule type" value="Genomic_DNA"/>
</dbReference>
<comment type="caution">
    <text evidence="3">The sequence shown here is derived from an EMBL/GenBank/DDBJ whole genome shotgun (WGS) entry which is preliminary data.</text>
</comment>
<keyword evidence="1" id="KW-1133">Transmembrane helix</keyword>
<name>X7XYI8_MYCKA</name>
<accession>X7XYI8</accession>
<evidence type="ECO:0000313" key="4">
    <source>
        <dbReference type="Proteomes" id="UP000020561"/>
    </source>
</evidence>
<feature type="signal peptide" evidence="2">
    <location>
        <begin position="1"/>
        <end position="16"/>
    </location>
</feature>
<gene>
    <name evidence="3" type="ORF">I545_6725</name>
</gene>
<feature type="transmembrane region" description="Helical" evidence="1">
    <location>
        <begin position="36"/>
        <end position="56"/>
    </location>
</feature>
<protein>
    <submittedName>
        <fullName evidence="3">Uncharacterized protein</fullName>
    </submittedName>
</protein>
<dbReference type="Proteomes" id="UP000020561">
    <property type="component" value="Unassembled WGS sequence"/>
</dbReference>